<proteinExistence type="predicted"/>
<evidence type="ECO:0000313" key="2">
    <source>
        <dbReference type="Proteomes" id="UP000324800"/>
    </source>
</evidence>
<dbReference type="EMBL" id="SNRW01002836">
    <property type="protein sequence ID" value="KAA6391576.1"/>
    <property type="molecule type" value="Genomic_DNA"/>
</dbReference>
<reference evidence="1 2" key="1">
    <citation type="submission" date="2019-03" db="EMBL/GenBank/DDBJ databases">
        <title>Single cell metagenomics reveals metabolic interactions within the superorganism composed of flagellate Streblomastix strix and complex community of Bacteroidetes bacteria on its surface.</title>
        <authorList>
            <person name="Treitli S.C."/>
            <person name="Kolisko M."/>
            <person name="Husnik F."/>
            <person name="Keeling P."/>
            <person name="Hampl V."/>
        </authorList>
    </citation>
    <scope>NUCLEOTIDE SEQUENCE [LARGE SCALE GENOMIC DNA]</scope>
    <source>
        <strain evidence="1">ST1C</strain>
    </source>
</reference>
<protein>
    <submittedName>
        <fullName evidence="1">Uncharacterized protein</fullName>
    </submittedName>
</protein>
<evidence type="ECO:0000313" key="1">
    <source>
        <dbReference type="EMBL" id="KAA6391576.1"/>
    </source>
</evidence>
<dbReference type="Proteomes" id="UP000324800">
    <property type="component" value="Unassembled WGS sequence"/>
</dbReference>
<dbReference type="AlphaFoldDB" id="A0A5J4WA90"/>
<gene>
    <name evidence="1" type="ORF">EZS28_012897</name>
</gene>
<accession>A0A5J4WA90</accession>
<comment type="caution">
    <text evidence="1">The sequence shown here is derived from an EMBL/GenBank/DDBJ whole genome shotgun (WGS) entry which is preliminary data.</text>
</comment>
<name>A0A5J4WA90_9EUKA</name>
<organism evidence="1 2">
    <name type="scientific">Streblomastix strix</name>
    <dbReference type="NCBI Taxonomy" id="222440"/>
    <lineage>
        <taxon>Eukaryota</taxon>
        <taxon>Metamonada</taxon>
        <taxon>Preaxostyla</taxon>
        <taxon>Oxymonadida</taxon>
        <taxon>Streblomastigidae</taxon>
        <taxon>Streblomastix</taxon>
    </lineage>
</organism>
<sequence>MIGTIGNNGQNQLGFTIIKAGQESQADRRLQISADGNTLTFNRQIIVGTGSNNGASDGSVNYSAGNPILWGINSLGTEDGFYTNGTTVFWRTHTLQFDSYYQQQ</sequence>